<dbReference type="OrthoDB" id="9815592at2"/>
<dbReference type="AlphaFoldDB" id="K6YAI2"/>
<name>K6YAI2_9ALTE</name>
<dbReference type="SUPFAM" id="SSF51161">
    <property type="entry name" value="Trimeric LpxA-like enzymes"/>
    <property type="match status" value="1"/>
</dbReference>
<evidence type="ECO:0000256" key="1">
    <source>
        <dbReference type="ARBA" id="ARBA00007274"/>
    </source>
</evidence>
<evidence type="ECO:0008006" key="4">
    <source>
        <dbReference type="Google" id="ProtNLM"/>
    </source>
</evidence>
<dbReference type="Proteomes" id="UP000006251">
    <property type="component" value="Unassembled WGS sequence"/>
</dbReference>
<evidence type="ECO:0000313" key="3">
    <source>
        <dbReference type="Proteomes" id="UP000006251"/>
    </source>
</evidence>
<dbReference type="RefSeq" id="WP_006013092.1">
    <property type="nucleotide sequence ID" value="NZ_BAEQ01000050.1"/>
</dbReference>
<dbReference type="InterPro" id="IPR050179">
    <property type="entry name" value="Trans_hexapeptide_repeat"/>
</dbReference>
<comment type="similarity">
    <text evidence="1">Belongs to the transferase hexapeptide repeat family.</text>
</comment>
<gene>
    <name evidence="2" type="ORF">GPAL_2908</name>
</gene>
<organism evidence="2 3">
    <name type="scientific">Brumicola pallidula DSM 14239 = ACAM 615</name>
    <dbReference type="NCBI Taxonomy" id="1121922"/>
    <lineage>
        <taxon>Bacteria</taxon>
        <taxon>Pseudomonadati</taxon>
        <taxon>Pseudomonadota</taxon>
        <taxon>Gammaproteobacteria</taxon>
        <taxon>Alteromonadales</taxon>
        <taxon>Alteromonadaceae</taxon>
        <taxon>Brumicola</taxon>
    </lineage>
</organism>
<accession>K6YAI2</accession>
<dbReference type="InterPro" id="IPR011004">
    <property type="entry name" value="Trimer_LpxA-like_sf"/>
</dbReference>
<dbReference type="PANTHER" id="PTHR43300">
    <property type="entry name" value="ACETYLTRANSFERASE"/>
    <property type="match status" value="1"/>
</dbReference>
<dbReference type="Gene3D" id="2.160.10.10">
    <property type="entry name" value="Hexapeptide repeat proteins"/>
    <property type="match status" value="1"/>
</dbReference>
<reference evidence="3" key="1">
    <citation type="journal article" date="2014" name="Environ. Microbiol.">
        <title>Comparative genomics of the marine bacterial genus Glaciecola reveals the high degree of genomic diversity and genomic characteristic for cold adaptation.</title>
        <authorList>
            <person name="Qin Q.L."/>
            <person name="Xie B.B."/>
            <person name="Yu Y."/>
            <person name="Shu Y.L."/>
            <person name="Rong J.C."/>
            <person name="Zhang Y.J."/>
            <person name="Zhao D.L."/>
            <person name="Chen X.L."/>
            <person name="Zhang X.Y."/>
            <person name="Chen B."/>
            <person name="Zhou B.C."/>
            <person name="Zhang Y.Z."/>
        </authorList>
    </citation>
    <scope>NUCLEOTIDE SEQUENCE [LARGE SCALE GENOMIC DNA]</scope>
    <source>
        <strain evidence="3">ACAM 615</strain>
    </source>
</reference>
<dbReference type="EMBL" id="BAEQ01000050">
    <property type="protein sequence ID" value="GAC29759.1"/>
    <property type="molecule type" value="Genomic_DNA"/>
</dbReference>
<dbReference type="STRING" id="1121922.GCA_000428905_00389"/>
<sequence length="193" mass="20580">MKSILKEILFILFALLASPFTLAYFLLSLVINKNQCIAFFSQLLSLIPGKSGAYFRAGFYRFTLKSCSKDAVISFATLLSQQDTCIANGVYIGPQCNIGMCSIKQNVLLGSGVHIMSGAKQHNFDDINVPIRDQGGSYTSIDIGKNSWVGNGALILADIGENCVVAAGSVVINAVPDNAIVGGNPAKIIKLRS</sequence>
<evidence type="ECO:0000313" key="2">
    <source>
        <dbReference type="EMBL" id="GAC29759.1"/>
    </source>
</evidence>
<comment type="caution">
    <text evidence="2">The sequence shown here is derived from an EMBL/GenBank/DDBJ whole genome shotgun (WGS) entry which is preliminary data.</text>
</comment>
<protein>
    <recommendedName>
        <fullName evidence="4">Acetyltransferase</fullName>
    </recommendedName>
</protein>
<proteinExistence type="inferred from homology"/>
<dbReference type="CDD" id="cd04647">
    <property type="entry name" value="LbH_MAT_like"/>
    <property type="match status" value="1"/>
</dbReference>
<keyword evidence="3" id="KW-1185">Reference proteome</keyword>